<organism evidence="2 3">
    <name type="scientific">Thermomonospora cellulosilytica</name>
    <dbReference type="NCBI Taxonomy" id="1411118"/>
    <lineage>
        <taxon>Bacteria</taxon>
        <taxon>Bacillati</taxon>
        <taxon>Actinomycetota</taxon>
        <taxon>Actinomycetes</taxon>
        <taxon>Streptosporangiales</taxon>
        <taxon>Thermomonosporaceae</taxon>
        <taxon>Thermomonospora</taxon>
    </lineage>
</organism>
<comment type="caution">
    <text evidence="2">The sequence shown here is derived from an EMBL/GenBank/DDBJ whole genome shotgun (WGS) entry which is preliminary data.</text>
</comment>
<accession>A0A7W3RAK1</accession>
<evidence type="ECO:0000313" key="2">
    <source>
        <dbReference type="EMBL" id="MBA9005926.1"/>
    </source>
</evidence>
<dbReference type="Proteomes" id="UP000539313">
    <property type="component" value="Unassembled WGS sequence"/>
</dbReference>
<keyword evidence="3" id="KW-1185">Reference proteome</keyword>
<dbReference type="AlphaFoldDB" id="A0A7W3RAK1"/>
<feature type="compositionally biased region" description="Low complexity" evidence="1">
    <location>
        <begin position="1"/>
        <end position="20"/>
    </location>
</feature>
<evidence type="ECO:0000313" key="3">
    <source>
        <dbReference type="Proteomes" id="UP000539313"/>
    </source>
</evidence>
<protein>
    <submittedName>
        <fullName evidence="2">Uncharacterized protein</fullName>
    </submittedName>
</protein>
<gene>
    <name evidence="2" type="ORF">HNR21_004808</name>
</gene>
<sequence>MPEPTSGTGAGLLPATTTVLNRQPGLPGPTGMFSWTVVEPGETPRLGAVGVCDDRDRAVRRLVEAMQDSPAGAVGVLHRVHLGMGGAYYYDRLLAGMRRDGDVLRVEEWGAGGLPGAAGDLYDEIKRLPAGMAA</sequence>
<dbReference type="RefSeq" id="WP_182706979.1">
    <property type="nucleotide sequence ID" value="NZ_JACJII010000001.1"/>
</dbReference>
<feature type="region of interest" description="Disordered" evidence="1">
    <location>
        <begin position="1"/>
        <end position="26"/>
    </location>
</feature>
<proteinExistence type="predicted"/>
<name>A0A7W3RAK1_9ACTN</name>
<reference evidence="2 3" key="1">
    <citation type="submission" date="2020-08" db="EMBL/GenBank/DDBJ databases">
        <title>Sequencing the genomes of 1000 actinobacteria strains.</title>
        <authorList>
            <person name="Klenk H.-P."/>
        </authorList>
    </citation>
    <scope>NUCLEOTIDE SEQUENCE [LARGE SCALE GENOMIC DNA]</scope>
    <source>
        <strain evidence="2 3">DSM 45823</strain>
    </source>
</reference>
<dbReference type="EMBL" id="JACJII010000001">
    <property type="protein sequence ID" value="MBA9005926.1"/>
    <property type="molecule type" value="Genomic_DNA"/>
</dbReference>
<evidence type="ECO:0000256" key="1">
    <source>
        <dbReference type="SAM" id="MobiDB-lite"/>
    </source>
</evidence>